<keyword evidence="2" id="KW-1185">Reference proteome</keyword>
<accession>A0ABP9GI84</accession>
<gene>
    <name evidence="1" type="ORF">GCM10023314_16120</name>
</gene>
<reference evidence="2" key="1">
    <citation type="journal article" date="2019" name="Int. J. Syst. Evol. Microbiol.">
        <title>The Global Catalogue of Microorganisms (GCM) 10K type strain sequencing project: providing services to taxonomists for standard genome sequencing and annotation.</title>
        <authorList>
            <consortium name="The Broad Institute Genomics Platform"/>
            <consortium name="The Broad Institute Genome Sequencing Center for Infectious Disease"/>
            <person name="Wu L."/>
            <person name="Ma J."/>
        </authorList>
    </citation>
    <scope>NUCLEOTIDE SEQUENCE [LARGE SCALE GENOMIC DNA]</scope>
    <source>
        <strain evidence="2">JCM 18285</strain>
    </source>
</reference>
<evidence type="ECO:0000313" key="2">
    <source>
        <dbReference type="Proteomes" id="UP001501302"/>
    </source>
</evidence>
<sequence length="224" mass="25159">MNKEIFITQLNKIIEEFNKTVPQSKYTDLRDLPLEKKTVLIGKCKAAVVRISGLNSEYNKEVLRILEKDGVMVGSRLRQIIGIIIALKDDLENDYLKSVAELIHSEVFADYLEMASYLLSEGYKDASAVIVGSTLESHLKKLCDKVSIDTTFTNGKGKEVSKKADTINSELAKAGVYNKMYQKQITAWMDLKNNAAHGNYGEYEVAEVKLMISGINHFIIQYPA</sequence>
<dbReference type="RefSeq" id="WP_345191342.1">
    <property type="nucleotide sequence ID" value="NZ_BAABJJ010000021.1"/>
</dbReference>
<evidence type="ECO:0000313" key="1">
    <source>
        <dbReference type="EMBL" id="GAA4943859.1"/>
    </source>
</evidence>
<comment type="caution">
    <text evidence="1">The sequence shown here is derived from an EMBL/GenBank/DDBJ whole genome shotgun (WGS) entry which is preliminary data.</text>
</comment>
<protein>
    <recommendedName>
        <fullName evidence="3">DUF4145 domain-containing protein</fullName>
    </recommendedName>
</protein>
<organism evidence="1 2">
    <name type="scientific">Algibacter agarivorans</name>
    <dbReference type="NCBI Taxonomy" id="1109741"/>
    <lineage>
        <taxon>Bacteria</taxon>
        <taxon>Pseudomonadati</taxon>
        <taxon>Bacteroidota</taxon>
        <taxon>Flavobacteriia</taxon>
        <taxon>Flavobacteriales</taxon>
        <taxon>Flavobacteriaceae</taxon>
        <taxon>Algibacter</taxon>
    </lineage>
</organism>
<evidence type="ECO:0008006" key="3">
    <source>
        <dbReference type="Google" id="ProtNLM"/>
    </source>
</evidence>
<name>A0ABP9GI84_9FLAO</name>
<dbReference type="EMBL" id="BAABJJ010000021">
    <property type="protein sequence ID" value="GAA4943859.1"/>
    <property type="molecule type" value="Genomic_DNA"/>
</dbReference>
<proteinExistence type="predicted"/>
<dbReference type="Proteomes" id="UP001501302">
    <property type="component" value="Unassembled WGS sequence"/>
</dbReference>